<dbReference type="Proteomes" id="UP000178893">
    <property type="component" value="Unassembled WGS sequence"/>
</dbReference>
<dbReference type="SUPFAM" id="SSF52833">
    <property type="entry name" value="Thioredoxin-like"/>
    <property type="match status" value="1"/>
</dbReference>
<dbReference type="InterPro" id="IPR036249">
    <property type="entry name" value="Thioredoxin-like_sf"/>
</dbReference>
<feature type="transmembrane region" description="Helical" evidence="1">
    <location>
        <begin position="6"/>
        <end position="25"/>
    </location>
</feature>
<dbReference type="Gene3D" id="3.40.30.10">
    <property type="entry name" value="Glutaredoxin"/>
    <property type="match status" value="1"/>
</dbReference>
<proteinExistence type="predicted"/>
<evidence type="ECO:0000256" key="1">
    <source>
        <dbReference type="SAM" id="Phobius"/>
    </source>
</evidence>
<feature type="domain" description="Thioredoxin" evidence="2">
    <location>
        <begin position="136"/>
        <end position="203"/>
    </location>
</feature>
<evidence type="ECO:0000259" key="2">
    <source>
        <dbReference type="Pfam" id="PF00085"/>
    </source>
</evidence>
<name>A0A1G2DX24_9BACT</name>
<dbReference type="InterPro" id="IPR013766">
    <property type="entry name" value="Thioredoxin_domain"/>
</dbReference>
<accession>A0A1G2DX24</accession>
<sequence>MNNKIFIPAAIVIIGILIAGAVIYTNNFKSPEPNQEEILSSEQAGQKLIDFINNNILQNQTAASLIETVEENGIYKVKFNVEGEELEWRITKNGNFVFPQVIDLKEYESLPEPAEETGKAAGDFSISNDEICLEDGKPIVYFFGSQTCPHCQWEHPVAQEVMAKFGDYISFHNNMDSEADMDIFQKYSTGGIPTLVLGCKYYRVGSGENAGKDQEMADLTELVCDLTDNQPAEICQ</sequence>
<evidence type="ECO:0000313" key="3">
    <source>
        <dbReference type="EMBL" id="OGZ18107.1"/>
    </source>
</evidence>
<dbReference type="AlphaFoldDB" id="A0A1G2DX24"/>
<comment type="caution">
    <text evidence="3">The sequence shown here is derived from an EMBL/GenBank/DDBJ whole genome shotgun (WGS) entry which is preliminary data.</text>
</comment>
<dbReference type="CDD" id="cd02947">
    <property type="entry name" value="TRX_family"/>
    <property type="match status" value="1"/>
</dbReference>
<evidence type="ECO:0000313" key="4">
    <source>
        <dbReference type="Proteomes" id="UP000178893"/>
    </source>
</evidence>
<protein>
    <recommendedName>
        <fullName evidence="2">Thioredoxin domain-containing protein</fullName>
    </recommendedName>
</protein>
<reference evidence="3 4" key="1">
    <citation type="journal article" date="2016" name="Nat. Commun.">
        <title>Thousands of microbial genomes shed light on interconnected biogeochemical processes in an aquifer system.</title>
        <authorList>
            <person name="Anantharaman K."/>
            <person name="Brown C.T."/>
            <person name="Hug L.A."/>
            <person name="Sharon I."/>
            <person name="Castelle C.J."/>
            <person name="Probst A.J."/>
            <person name="Thomas B.C."/>
            <person name="Singh A."/>
            <person name="Wilkins M.J."/>
            <person name="Karaoz U."/>
            <person name="Brodie E.L."/>
            <person name="Williams K.H."/>
            <person name="Hubbard S.S."/>
            <person name="Banfield J.F."/>
        </authorList>
    </citation>
    <scope>NUCLEOTIDE SEQUENCE [LARGE SCALE GENOMIC DNA]</scope>
</reference>
<dbReference type="Pfam" id="PF00085">
    <property type="entry name" value="Thioredoxin"/>
    <property type="match status" value="1"/>
</dbReference>
<keyword evidence="1" id="KW-0812">Transmembrane</keyword>
<organism evidence="3 4">
    <name type="scientific">Candidatus Nealsonbacteria bacterium RBG_13_37_56</name>
    <dbReference type="NCBI Taxonomy" id="1801661"/>
    <lineage>
        <taxon>Bacteria</taxon>
        <taxon>Candidatus Nealsoniibacteriota</taxon>
    </lineage>
</organism>
<keyword evidence="1" id="KW-1133">Transmembrane helix</keyword>
<dbReference type="EMBL" id="MHLW01000016">
    <property type="protein sequence ID" value="OGZ18107.1"/>
    <property type="molecule type" value="Genomic_DNA"/>
</dbReference>
<gene>
    <name evidence="3" type="ORF">A2V72_02170</name>
</gene>
<keyword evidence="1" id="KW-0472">Membrane</keyword>